<evidence type="ECO:0000256" key="1">
    <source>
        <dbReference type="ARBA" id="ARBA00022694"/>
    </source>
</evidence>
<dbReference type="Gene3D" id="3.30.2350.10">
    <property type="entry name" value="Pseudouridine synthase"/>
    <property type="match status" value="1"/>
</dbReference>
<dbReference type="EC" id="5.4.99.26" evidence="5"/>
<comment type="catalytic activity">
    <reaction evidence="3">
        <text>uridine(65) in tRNA = pseudouridine(65) in tRNA</text>
        <dbReference type="Rhea" id="RHEA:42536"/>
        <dbReference type="Rhea" id="RHEA-COMP:10103"/>
        <dbReference type="Rhea" id="RHEA-COMP:10104"/>
        <dbReference type="ChEBI" id="CHEBI:65314"/>
        <dbReference type="ChEBI" id="CHEBI:65315"/>
        <dbReference type="EC" id="5.4.99.26"/>
    </reaction>
</comment>
<evidence type="ECO:0000259" key="10">
    <source>
        <dbReference type="Pfam" id="PF00849"/>
    </source>
</evidence>
<dbReference type="RefSeq" id="WP_132540248.1">
    <property type="nucleotide sequence ID" value="NZ_SLWY01000006.1"/>
</dbReference>
<comment type="function">
    <text evidence="4">Responsible for synthesis of pseudouridine from uracil-65 in transfer RNAs.</text>
</comment>
<evidence type="ECO:0000256" key="7">
    <source>
        <dbReference type="ARBA" id="ARBA00041803"/>
    </source>
</evidence>
<evidence type="ECO:0000256" key="3">
    <source>
        <dbReference type="ARBA" id="ARBA00036607"/>
    </source>
</evidence>
<keyword evidence="12" id="KW-1185">Reference proteome</keyword>
<dbReference type="InterPro" id="IPR050188">
    <property type="entry name" value="RluA_PseudoU_synthase"/>
</dbReference>
<evidence type="ECO:0000256" key="2">
    <source>
        <dbReference type="ARBA" id="ARBA00023235"/>
    </source>
</evidence>
<dbReference type="GO" id="GO:0008033">
    <property type="term" value="P:tRNA processing"/>
    <property type="evidence" value="ECO:0007669"/>
    <property type="project" value="UniProtKB-KW"/>
</dbReference>
<gene>
    <name evidence="11" type="ORF">EV699_106113</name>
</gene>
<proteinExistence type="predicted"/>
<dbReference type="GO" id="GO:0000455">
    <property type="term" value="P:enzyme-directed rRNA pseudouridine synthesis"/>
    <property type="evidence" value="ECO:0007669"/>
    <property type="project" value="TreeGrafter"/>
</dbReference>
<keyword evidence="2" id="KW-0413">Isomerase</keyword>
<evidence type="ECO:0000313" key="11">
    <source>
        <dbReference type="EMBL" id="TCO82018.1"/>
    </source>
</evidence>
<dbReference type="PANTHER" id="PTHR21600:SF56">
    <property type="entry name" value="TRNA PSEUDOURIDINE SYNTHASE C"/>
    <property type="match status" value="1"/>
</dbReference>
<reference evidence="11 12" key="1">
    <citation type="submission" date="2019-03" db="EMBL/GenBank/DDBJ databases">
        <title>Genomic Encyclopedia of Type Strains, Phase IV (KMG-IV): sequencing the most valuable type-strain genomes for metagenomic binning, comparative biology and taxonomic classification.</title>
        <authorList>
            <person name="Goeker M."/>
        </authorList>
    </citation>
    <scope>NUCLEOTIDE SEQUENCE [LARGE SCALE GENOMIC DNA]</scope>
    <source>
        <strain evidence="11 12">DSM 25287</strain>
    </source>
</reference>
<name>A0A4R2L7T5_9GAMM</name>
<dbReference type="InterPro" id="IPR020103">
    <property type="entry name" value="PsdUridine_synth_cat_dom_sf"/>
</dbReference>
<dbReference type="GO" id="GO:0160149">
    <property type="term" value="F:tRNA pseudouridine(65) synthase activity"/>
    <property type="evidence" value="ECO:0007669"/>
    <property type="project" value="UniProtKB-EC"/>
</dbReference>
<dbReference type="InterPro" id="IPR006145">
    <property type="entry name" value="PsdUridine_synth_RsuA/RluA"/>
</dbReference>
<feature type="domain" description="Pseudouridine synthase RsuA/RluA-like" evidence="10">
    <location>
        <begin position="15"/>
        <end position="165"/>
    </location>
</feature>
<dbReference type="Proteomes" id="UP000295765">
    <property type="component" value="Unassembled WGS sequence"/>
</dbReference>
<comment type="caution">
    <text evidence="11">The sequence shown here is derived from an EMBL/GenBank/DDBJ whole genome shotgun (WGS) entry which is preliminary data.</text>
</comment>
<accession>A0A4R2L7T5</accession>
<sequence length="239" mass="26198">MSRPAPLAVVYADADFVAVDKPAGLLMHRSDLAAEVGEVLMQRLRDQLRRRVYLVHRLDRPTSGVVLFGLSAAAARAACAQFEARSATKTYLGVVRGWADPAGVIDHPLVEEEGRAPQTATTAYRCLATATWPLAVGRYPSARYSLVAVQPQTGRRHQIRKHFHHASHPLIGDTTHGDGRHNRVFREHLDCHRLLLHAARLRLPHPAGGELDVQAPPSGAFAAVLERLGWSAAAQSVYR</sequence>
<dbReference type="OrthoDB" id="9807829at2"/>
<dbReference type="Pfam" id="PF00849">
    <property type="entry name" value="PseudoU_synth_2"/>
    <property type="match status" value="1"/>
</dbReference>
<evidence type="ECO:0000256" key="5">
    <source>
        <dbReference type="ARBA" id="ARBA00038943"/>
    </source>
</evidence>
<dbReference type="AlphaFoldDB" id="A0A4R2L7T5"/>
<keyword evidence="1" id="KW-0819">tRNA processing</keyword>
<evidence type="ECO:0000256" key="4">
    <source>
        <dbReference type="ARBA" id="ARBA00037670"/>
    </source>
</evidence>
<organism evidence="11 12">
    <name type="scientific">Plasticicumulans lactativorans</name>
    <dbReference type="NCBI Taxonomy" id="1133106"/>
    <lineage>
        <taxon>Bacteria</taxon>
        <taxon>Pseudomonadati</taxon>
        <taxon>Pseudomonadota</taxon>
        <taxon>Gammaproteobacteria</taxon>
        <taxon>Candidatus Competibacteraceae</taxon>
        <taxon>Plasticicumulans</taxon>
    </lineage>
</organism>
<dbReference type="PROSITE" id="PS01129">
    <property type="entry name" value="PSI_RLU"/>
    <property type="match status" value="1"/>
</dbReference>
<dbReference type="InterPro" id="IPR006224">
    <property type="entry name" value="PsdUridine_synth_RluA-like_CS"/>
</dbReference>
<evidence type="ECO:0000256" key="6">
    <source>
        <dbReference type="ARBA" id="ARBA00040675"/>
    </source>
</evidence>
<protein>
    <recommendedName>
        <fullName evidence="6">tRNA pseudouridine synthase C</fullName>
        <ecNumber evidence="5">5.4.99.26</ecNumber>
    </recommendedName>
    <alternativeName>
        <fullName evidence="8">tRNA pseudouridine(65) synthase</fullName>
    </alternativeName>
    <alternativeName>
        <fullName evidence="9">tRNA pseudouridylate synthase C</fullName>
    </alternativeName>
    <alternativeName>
        <fullName evidence="7">tRNA-uridine isomerase C</fullName>
    </alternativeName>
</protein>
<dbReference type="EMBL" id="SLWY01000006">
    <property type="protein sequence ID" value="TCO82018.1"/>
    <property type="molecule type" value="Genomic_DNA"/>
</dbReference>
<dbReference type="SUPFAM" id="SSF55120">
    <property type="entry name" value="Pseudouridine synthase"/>
    <property type="match status" value="1"/>
</dbReference>
<dbReference type="PANTHER" id="PTHR21600">
    <property type="entry name" value="MITOCHONDRIAL RNA PSEUDOURIDINE SYNTHASE"/>
    <property type="match status" value="1"/>
</dbReference>
<evidence type="ECO:0000256" key="9">
    <source>
        <dbReference type="ARBA" id="ARBA00043049"/>
    </source>
</evidence>
<evidence type="ECO:0000313" key="12">
    <source>
        <dbReference type="Proteomes" id="UP000295765"/>
    </source>
</evidence>
<evidence type="ECO:0000256" key="8">
    <source>
        <dbReference type="ARBA" id="ARBA00041975"/>
    </source>
</evidence>
<dbReference type="GO" id="GO:0003723">
    <property type="term" value="F:RNA binding"/>
    <property type="evidence" value="ECO:0007669"/>
    <property type="project" value="InterPro"/>
</dbReference>